<evidence type="ECO:0000256" key="1">
    <source>
        <dbReference type="SAM" id="MobiDB-lite"/>
    </source>
</evidence>
<feature type="compositionally biased region" description="Polar residues" evidence="1">
    <location>
        <begin position="83"/>
        <end position="93"/>
    </location>
</feature>
<proteinExistence type="predicted"/>
<dbReference type="InParanoid" id="A0A0L0HFT4"/>
<organism evidence="2 3">
    <name type="scientific">Spizellomyces punctatus (strain DAOM BR117)</name>
    <dbReference type="NCBI Taxonomy" id="645134"/>
    <lineage>
        <taxon>Eukaryota</taxon>
        <taxon>Fungi</taxon>
        <taxon>Fungi incertae sedis</taxon>
        <taxon>Chytridiomycota</taxon>
        <taxon>Chytridiomycota incertae sedis</taxon>
        <taxon>Chytridiomycetes</taxon>
        <taxon>Spizellomycetales</taxon>
        <taxon>Spizellomycetaceae</taxon>
        <taxon>Spizellomyces</taxon>
    </lineage>
</organism>
<evidence type="ECO:0000313" key="2">
    <source>
        <dbReference type="EMBL" id="KNC99638.1"/>
    </source>
</evidence>
<evidence type="ECO:0000313" key="3">
    <source>
        <dbReference type="Proteomes" id="UP000053201"/>
    </source>
</evidence>
<dbReference type="RefSeq" id="XP_016607678.1">
    <property type="nucleotide sequence ID" value="XM_016757397.1"/>
</dbReference>
<dbReference type="GeneID" id="27692365"/>
<protein>
    <submittedName>
        <fullName evidence="2">Uncharacterized protein</fullName>
    </submittedName>
</protein>
<dbReference type="AlphaFoldDB" id="A0A0L0HFT4"/>
<gene>
    <name evidence="2" type="ORF">SPPG_09240</name>
</gene>
<keyword evidence="3" id="KW-1185">Reference proteome</keyword>
<accession>A0A0L0HFT4</accession>
<name>A0A0L0HFT4_SPIPD</name>
<reference evidence="2 3" key="1">
    <citation type="submission" date="2009-08" db="EMBL/GenBank/DDBJ databases">
        <title>The Genome Sequence of Spizellomyces punctatus strain DAOM BR117.</title>
        <authorList>
            <consortium name="The Broad Institute Genome Sequencing Platform"/>
            <person name="Russ C."/>
            <person name="Cuomo C."/>
            <person name="Shea T."/>
            <person name="Young S.K."/>
            <person name="Zeng Q."/>
            <person name="Koehrsen M."/>
            <person name="Haas B."/>
            <person name="Borodovsky M."/>
            <person name="Guigo R."/>
            <person name="Alvarado L."/>
            <person name="Berlin A."/>
            <person name="Bochicchio J."/>
            <person name="Borenstein D."/>
            <person name="Chapman S."/>
            <person name="Chen Z."/>
            <person name="Engels R."/>
            <person name="Freedman E."/>
            <person name="Gellesch M."/>
            <person name="Goldberg J."/>
            <person name="Griggs A."/>
            <person name="Gujja S."/>
            <person name="Heiman D."/>
            <person name="Hepburn T."/>
            <person name="Howarth C."/>
            <person name="Jen D."/>
            <person name="Larson L."/>
            <person name="Lewis B."/>
            <person name="Mehta T."/>
            <person name="Park D."/>
            <person name="Pearson M."/>
            <person name="Roberts A."/>
            <person name="Saif S."/>
            <person name="Shenoy N."/>
            <person name="Sisk P."/>
            <person name="Stolte C."/>
            <person name="Sykes S."/>
            <person name="Thomson T."/>
            <person name="Walk T."/>
            <person name="White J."/>
            <person name="Yandava C."/>
            <person name="Burger G."/>
            <person name="Gray M.W."/>
            <person name="Holland P.W.H."/>
            <person name="King N."/>
            <person name="Lang F.B.F."/>
            <person name="Roger A.J."/>
            <person name="Ruiz-Trillo I."/>
            <person name="Lander E."/>
            <person name="Nusbaum C."/>
        </authorList>
    </citation>
    <scope>NUCLEOTIDE SEQUENCE [LARGE SCALE GENOMIC DNA]</scope>
    <source>
        <strain evidence="2 3">DAOM BR117</strain>
    </source>
</reference>
<sequence>MLLPGNGSLMAGDGAMTQQATDMSAISPDQNATAAAVAAAAAALVAGFNETAMQQSTDAMMTQDNEAQMMDIGKGDDSLMGSPPQSMQQVVTA</sequence>
<dbReference type="EMBL" id="KQ257457">
    <property type="protein sequence ID" value="KNC99638.1"/>
    <property type="molecule type" value="Genomic_DNA"/>
</dbReference>
<dbReference type="Proteomes" id="UP000053201">
    <property type="component" value="Unassembled WGS sequence"/>
</dbReference>
<dbReference type="VEuPathDB" id="FungiDB:SPPG_09240"/>
<feature type="region of interest" description="Disordered" evidence="1">
    <location>
        <begin position="71"/>
        <end position="93"/>
    </location>
</feature>